<feature type="compositionally biased region" description="Polar residues" evidence="1">
    <location>
        <begin position="126"/>
        <end position="141"/>
    </location>
</feature>
<proteinExistence type="predicted"/>
<feature type="signal peptide" evidence="2">
    <location>
        <begin position="1"/>
        <end position="38"/>
    </location>
</feature>
<comment type="caution">
    <text evidence="4">The sequence shown here is derived from an EMBL/GenBank/DDBJ whole genome shotgun (WGS) entry which is preliminary data.</text>
</comment>
<dbReference type="Pfam" id="PF14346">
    <property type="entry name" value="DUF4398"/>
    <property type="match status" value="1"/>
</dbReference>
<dbReference type="EMBL" id="QPJK01000019">
    <property type="protein sequence ID" value="RCW63433.1"/>
    <property type="molecule type" value="Genomic_DNA"/>
</dbReference>
<keyword evidence="5" id="KW-1185">Reference proteome</keyword>
<organism evidence="4 5">
    <name type="scientific">Pseudorhodoferax soli</name>
    <dbReference type="NCBI Taxonomy" id="545864"/>
    <lineage>
        <taxon>Bacteria</taxon>
        <taxon>Pseudomonadati</taxon>
        <taxon>Pseudomonadota</taxon>
        <taxon>Betaproteobacteria</taxon>
        <taxon>Burkholderiales</taxon>
        <taxon>Comamonadaceae</taxon>
    </lineage>
</organism>
<evidence type="ECO:0000256" key="1">
    <source>
        <dbReference type="SAM" id="MobiDB-lite"/>
    </source>
</evidence>
<feature type="domain" description="DUF4398" evidence="3">
    <location>
        <begin position="46"/>
        <end position="123"/>
    </location>
</feature>
<evidence type="ECO:0000313" key="5">
    <source>
        <dbReference type="Proteomes" id="UP000252884"/>
    </source>
</evidence>
<dbReference type="InterPro" id="IPR025511">
    <property type="entry name" value="DUF4398"/>
</dbReference>
<dbReference type="AlphaFoldDB" id="A0A368X664"/>
<dbReference type="Proteomes" id="UP000252884">
    <property type="component" value="Unassembled WGS sequence"/>
</dbReference>
<name>A0A368X664_9BURK</name>
<feature type="region of interest" description="Disordered" evidence="1">
    <location>
        <begin position="121"/>
        <end position="141"/>
    </location>
</feature>
<gene>
    <name evidence="4" type="ORF">DES41_11938</name>
</gene>
<sequence length="141" mass="14703">MHHKNHPTLTGRSSASRFSRTSAIAVLAASALFLGACASKGPPPLEAMTAARAALAQAEAAGAGQLAPVELLSTRDKLAKADAALAAEEFDQARRLADQATADGALAERKSRAERARLAAAELQRSNTTLQQELGSRTTRQ</sequence>
<keyword evidence="2" id="KW-0732">Signal</keyword>
<dbReference type="Gene3D" id="1.20.1270.390">
    <property type="match status" value="1"/>
</dbReference>
<feature type="chain" id="PRO_5016835328" evidence="2">
    <location>
        <begin position="39"/>
        <end position="141"/>
    </location>
</feature>
<accession>A0A368X664</accession>
<reference evidence="4 5" key="1">
    <citation type="submission" date="2018-07" db="EMBL/GenBank/DDBJ databases">
        <title>Genomic Encyclopedia of Type Strains, Phase IV (KMG-IV): sequencing the most valuable type-strain genomes for metagenomic binning, comparative biology and taxonomic classification.</title>
        <authorList>
            <person name="Goeker M."/>
        </authorList>
    </citation>
    <scope>NUCLEOTIDE SEQUENCE [LARGE SCALE GENOMIC DNA]</scope>
    <source>
        <strain evidence="4 5">DSM 21634</strain>
    </source>
</reference>
<evidence type="ECO:0000259" key="3">
    <source>
        <dbReference type="Pfam" id="PF14346"/>
    </source>
</evidence>
<dbReference type="RefSeq" id="WP_114472674.1">
    <property type="nucleotide sequence ID" value="NZ_QPJK01000019.1"/>
</dbReference>
<protein>
    <submittedName>
        <fullName evidence="4">Uncharacterized protein DUF4398</fullName>
    </submittedName>
</protein>
<evidence type="ECO:0000256" key="2">
    <source>
        <dbReference type="SAM" id="SignalP"/>
    </source>
</evidence>
<evidence type="ECO:0000313" key="4">
    <source>
        <dbReference type="EMBL" id="RCW63433.1"/>
    </source>
</evidence>